<gene>
    <name evidence="2" type="ORF">CCMP2556_LOCUS30457</name>
</gene>
<keyword evidence="3" id="KW-1185">Reference proteome</keyword>
<feature type="compositionally biased region" description="Acidic residues" evidence="1">
    <location>
        <begin position="91"/>
        <end position="101"/>
    </location>
</feature>
<accession>A0ABP0NHQ7</accession>
<protein>
    <submittedName>
        <fullName evidence="2">Uncharacterized protein</fullName>
    </submittedName>
</protein>
<reference evidence="2 3" key="1">
    <citation type="submission" date="2024-02" db="EMBL/GenBank/DDBJ databases">
        <authorList>
            <person name="Chen Y."/>
            <person name="Shah S."/>
            <person name="Dougan E. K."/>
            <person name="Thang M."/>
            <person name="Chan C."/>
        </authorList>
    </citation>
    <scope>NUCLEOTIDE SEQUENCE [LARGE SCALE GENOMIC DNA]</scope>
</reference>
<evidence type="ECO:0000256" key="1">
    <source>
        <dbReference type="SAM" id="MobiDB-lite"/>
    </source>
</evidence>
<organism evidence="2 3">
    <name type="scientific">Durusdinium trenchii</name>
    <dbReference type="NCBI Taxonomy" id="1381693"/>
    <lineage>
        <taxon>Eukaryota</taxon>
        <taxon>Sar</taxon>
        <taxon>Alveolata</taxon>
        <taxon>Dinophyceae</taxon>
        <taxon>Suessiales</taxon>
        <taxon>Symbiodiniaceae</taxon>
        <taxon>Durusdinium</taxon>
    </lineage>
</organism>
<dbReference type="Proteomes" id="UP001642484">
    <property type="component" value="Unassembled WGS sequence"/>
</dbReference>
<comment type="caution">
    <text evidence="2">The sequence shown here is derived from an EMBL/GenBank/DDBJ whole genome shotgun (WGS) entry which is preliminary data.</text>
</comment>
<dbReference type="EMBL" id="CAXAMN010021651">
    <property type="protein sequence ID" value="CAK9061929.1"/>
    <property type="molecule type" value="Genomic_DNA"/>
</dbReference>
<name>A0ABP0NHQ7_9DINO</name>
<sequence length="258" mass="29801">MRRIMTPRADGSLLVPPEIWKQWKDLREGGREAVTKLWNQSGKDKDNFLRRCKKKVESIQEKDLWVEGAFMSEQDMKDEKFPEKRKRQVLEEEESMDEDEFDKLKKEEDQDLLPSKLSLPEDTTDATIVIEADGMECQKNSLKALNFPVMDDEDALASSYIPRVLACLSKWSVKLQDLVEIFAAMESVPENMTMLYQRASEIDKNFQTITDDITKLNTQGIVDGYKRTHQDQLAKEFVRARKECAEALSLVTRAQLGT</sequence>
<feature type="region of interest" description="Disordered" evidence="1">
    <location>
        <begin position="76"/>
        <end position="109"/>
    </location>
</feature>
<proteinExistence type="predicted"/>
<evidence type="ECO:0000313" key="3">
    <source>
        <dbReference type="Proteomes" id="UP001642484"/>
    </source>
</evidence>
<evidence type="ECO:0000313" key="2">
    <source>
        <dbReference type="EMBL" id="CAK9061929.1"/>
    </source>
</evidence>